<protein>
    <recommendedName>
        <fullName evidence="4">Chain length determinant protein</fullName>
    </recommendedName>
</protein>
<name>A0A841JBT2_9SPHI</name>
<dbReference type="Proteomes" id="UP000548326">
    <property type="component" value="Unassembled WGS sequence"/>
</dbReference>
<dbReference type="InterPro" id="IPR050445">
    <property type="entry name" value="Bact_polysacc_biosynth/exp"/>
</dbReference>
<gene>
    <name evidence="2" type="ORF">HDF22_001142</name>
</gene>
<comment type="caution">
    <text evidence="2">The sequence shown here is derived from an EMBL/GenBank/DDBJ whole genome shotgun (WGS) entry which is preliminary data.</text>
</comment>
<keyword evidence="1" id="KW-0812">Transmembrane</keyword>
<sequence>MDKTTVSTEISVKEILLKLKAGFNYLKVRWKFILIFSVFGGALGTIHAILKKPTYQAICSFVLEDGSKSGGLGQFSGLASLAGVDISGGGNSGIFQGDNIIELYKSRIMIEKTLLCEVNIAGKKQLLIDRYIEFNKLREQWSKTDQLKNISFIGDPAKFSRSQDSIISDIAILFNKKLLSVGKLDKKLSIIVVNVISEDEVFAREFNLKLVETVNNFYSSTKTKKSNQNVSVLQRQADSVRMVLNNSIGGVATALDASPNANPFLSTLKVSSQKKQIDVQANTAIYGEIIKNLEIAKITLRQDIPLIQVLDSPIYPLDRQKLGKKKALIIGAILGTLLGVIFLLLKKGYKNILES</sequence>
<dbReference type="PANTHER" id="PTHR32309">
    <property type="entry name" value="TYROSINE-PROTEIN KINASE"/>
    <property type="match status" value="1"/>
</dbReference>
<accession>A0A841JBT2</accession>
<evidence type="ECO:0000313" key="2">
    <source>
        <dbReference type="EMBL" id="MBB6127036.1"/>
    </source>
</evidence>
<feature type="transmembrane region" description="Helical" evidence="1">
    <location>
        <begin position="327"/>
        <end position="345"/>
    </location>
</feature>
<keyword evidence="1" id="KW-0472">Membrane</keyword>
<evidence type="ECO:0000313" key="3">
    <source>
        <dbReference type="Proteomes" id="UP000548326"/>
    </source>
</evidence>
<dbReference type="RefSeq" id="WP_183586227.1">
    <property type="nucleotide sequence ID" value="NZ_JACHCA010000003.1"/>
</dbReference>
<evidence type="ECO:0008006" key="4">
    <source>
        <dbReference type="Google" id="ProtNLM"/>
    </source>
</evidence>
<reference evidence="2 3" key="1">
    <citation type="submission" date="2020-08" db="EMBL/GenBank/DDBJ databases">
        <title>Genomic Encyclopedia of Type Strains, Phase IV (KMG-V): Genome sequencing to study the core and pangenomes of soil and plant-associated prokaryotes.</title>
        <authorList>
            <person name="Whitman W."/>
        </authorList>
    </citation>
    <scope>NUCLEOTIDE SEQUENCE [LARGE SCALE GENOMIC DNA]</scope>
    <source>
        <strain evidence="2 3">MP601</strain>
    </source>
</reference>
<organism evidence="2 3">
    <name type="scientific">Mucilaginibacter lappiensis</name>
    <dbReference type="NCBI Taxonomy" id="354630"/>
    <lineage>
        <taxon>Bacteria</taxon>
        <taxon>Pseudomonadati</taxon>
        <taxon>Bacteroidota</taxon>
        <taxon>Sphingobacteriia</taxon>
        <taxon>Sphingobacteriales</taxon>
        <taxon>Sphingobacteriaceae</taxon>
        <taxon>Mucilaginibacter</taxon>
    </lineage>
</organism>
<proteinExistence type="predicted"/>
<dbReference type="EMBL" id="JACHCA010000003">
    <property type="protein sequence ID" value="MBB6127036.1"/>
    <property type="molecule type" value="Genomic_DNA"/>
</dbReference>
<dbReference type="AlphaFoldDB" id="A0A841JBT2"/>
<evidence type="ECO:0000256" key="1">
    <source>
        <dbReference type="SAM" id="Phobius"/>
    </source>
</evidence>
<keyword evidence="1" id="KW-1133">Transmembrane helix</keyword>
<feature type="transmembrane region" description="Helical" evidence="1">
    <location>
        <begin position="32"/>
        <end position="50"/>
    </location>
</feature>
<dbReference type="PANTHER" id="PTHR32309:SF31">
    <property type="entry name" value="CAPSULAR EXOPOLYSACCHARIDE FAMILY"/>
    <property type="match status" value="1"/>
</dbReference>